<evidence type="ECO:0000313" key="1">
    <source>
        <dbReference type="EMBL" id="KAL2072212.1"/>
    </source>
</evidence>
<protein>
    <submittedName>
        <fullName evidence="1">Uncharacterized protein</fullName>
    </submittedName>
</protein>
<gene>
    <name evidence="1" type="ORF">VTL71DRAFT_11555</name>
</gene>
<proteinExistence type="predicted"/>
<dbReference type="Proteomes" id="UP001595075">
    <property type="component" value="Unassembled WGS sequence"/>
</dbReference>
<comment type="caution">
    <text evidence="1">The sequence shown here is derived from an EMBL/GenBank/DDBJ whole genome shotgun (WGS) entry which is preliminary data.</text>
</comment>
<dbReference type="EMBL" id="JAZHXI010000004">
    <property type="protein sequence ID" value="KAL2072212.1"/>
    <property type="molecule type" value="Genomic_DNA"/>
</dbReference>
<accession>A0ABR4CRL2</accession>
<sequence>MNNEEGAQELQYGLNKFTILQSDRGWEPVELNPLHGMGELQFRRVFGGLAWELQPVAAQHDSGAAGNGKRLVILCCLAFSELLSLCIALLDYGSYQLIPKCELCRLGSDAQDEAVGSIRRSDHSYRLDEHLCGIQISLQVMQ</sequence>
<reference evidence="1 2" key="1">
    <citation type="journal article" date="2024" name="Commun. Biol.">
        <title>Comparative genomic analysis of thermophilic fungi reveals convergent evolutionary adaptations and gene losses.</title>
        <authorList>
            <person name="Steindorff A.S."/>
            <person name="Aguilar-Pontes M.V."/>
            <person name="Robinson A.J."/>
            <person name="Andreopoulos B."/>
            <person name="LaButti K."/>
            <person name="Kuo A."/>
            <person name="Mondo S."/>
            <person name="Riley R."/>
            <person name="Otillar R."/>
            <person name="Haridas S."/>
            <person name="Lipzen A."/>
            <person name="Grimwood J."/>
            <person name="Schmutz J."/>
            <person name="Clum A."/>
            <person name="Reid I.D."/>
            <person name="Moisan M.C."/>
            <person name="Butler G."/>
            <person name="Nguyen T.T.M."/>
            <person name="Dewar K."/>
            <person name="Conant G."/>
            <person name="Drula E."/>
            <person name="Henrissat B."/>
            <person name="Hansel C."/>
            <person name="Singer S."/>
            <person name="Hutchinson M.I."/>
            <person name="de Vries R.P."/>
            <person name="Natvig D.O."/>
            <person name="Powell A.J."/>
            <person name="Tsang A."/>
            <person name="Grigoriev I.V."/>
        </authorList>
    </citation>
    <scope>NUCLEOTIDE SEQUENCE [LARGE SCALE GENOMIC DNA]</scope>
    <source>
        <strain evidence="1 2">CBS 494.80</strain>
    </source>
</reference>
<keyword evidence="2" id="KW-1185">Reference proteome</keyword>
<name>A0ABR4CRL2_9HELO</name>
<evidence type="ECO:0000313" key="2">
    <source>
        <dbReference type="Proteomes" id="UP001595075"/>
    </source>
</evidence>
<organism evidence="1 2">
    <name type="scientific">Oculimacula yallundae</name>
    <dbReference type="NCBI Taxonomy" id="86028"/>
    <lineage>
        <taxon>Eukaryota</taxon>
        <taxon>Fungi</taxon>
        <taxon>Dikarya</taxon>
        <taxon>Ascomycota</taxon>
        <taxon>Pezizomycotina</taxon>
        <taxon>Leotiomycetes</taxon>
        <taxon>Helotiales</taxon>
        <taxon>Ploettnerulaceae</taxon>
        <taxon>Oculimacula</taxon>
    </lineage>
</organism>